<dbReference type="InterPro" id="IPR051110">
    <property type="entry name" value="Ly-6/neurotoxin-like_GPI-ap"/>
</dbReference>
<evidence type="ECO:0000256" key="7">
    <source>
        <dbReference type="SAM" id="SignalP"/>
    </source>
</evidence>
<evidence type="ECO:0000256" key="5">
    <source>
        <dbReference type="ARBA" id="ARBA00062105"/>
    </source>
</evidence>
<dbReference type="SUPFAM" id="SSF57302">
    <property type="entry name" value="Snake toxin-like"/>
    <property type="match status" value="1"/>
</dbReference>
<dbReference type="GO" id="GO:0005886">
    <property type="term" value="C:plasma membrane"/>
    <property type="evidence" value="ECO:0007669"/>
    <property type="project" value="TreeGrafter"/>
</dbReference>
<accession>A0A6J1ZQ69</accession>
<dbReference type="KEGG" id="aju:113600533"/>
<dbReference type="AlphaFoldDB" id="A0A6J1ZQ69"/>
<comment type="subunit">
    <text evidence="5">Interacts with CHRNA3, CHRNA4, CHRNA5, CHRNA7, CHRNB2 and CHRNB4. Interacts with CHRM1 and CHRM3 probably in an allosteric manner.</text>
</comment>
<reference evidence="10" key="1">
    <citation type="submission" date="2025-08" db="UniProtKB">
        <authorList>
            <consortium name="RefSeq"/>
        </authorList>
    </citation>
    <scope>IDENTIFICATION</scope>
    <source>
        <tissue evidence="10">Blood</tissue>
    </source>
</reference>
<organism evidence="9 10">
    <name type="scientific">Acinonyx jubatus</name>
    <name type="common">Cheetah</name>
    <dbReference type="NCBI Taxonomy" id="32536"/>
    <lineage>
        <taxon>Eukaryota</taxon>
        <taxon>Metazoa</taxon>
        <taxon>Chordata</taxon>
        <taxon>Craniata</taxon>
        <taxon>Vertebrata</taxon>
        <taxon>Euteleostomi</taxon>
        <taxon>Mammalia</taxon>
        <taxon>Eutheria</taxon>
        <taxon>Laurasiatheria</taxon>
        <taxon>Carnivora</taxon>
        <taxon>Feliformia</taxon>
        <taxon>Felidae</taxon>
        <taxon>Felinae</taxon>
        <taxon>Acinonyx</taxon>
    </lineage>
</organism>
<dbReference type="Proteomes" id="UP001652583">
    <property type="component" value="Chromosome F2"/>
</dbReference>
<dbReference type="GeneID" id="113600533"/>
<protein>
    <recommendedName>
        <fullName evidence="6">Secreted Ly-6/uPAR domain-containing protein 2</fullName>
    </recommendedName>
</protein>
<comment type="subcellular location">
    <subcellularLocation>
        <location evidence="1">Secreted</location>
    </subcellularLocation>
</comment>
<feature type="signal peptide" evidence="7">
    <location>
        <begin position="1"/>
        <end position="35"/>
    </location>
</feature>
<evidence type="ECO:0000256" key="2">
    <source>
        <dbReference type="ARBA" id="ARBA00022525"/>
    </source>
</evidence>
<keyword evidence="4" id="KW-1015">Disulfide bond</keyword>
<dbReference type="FunFam" id="2.10.60.10:FF:000026">
    <property type="entry name" value="Secreted Ly-6/uPAR domain-containing protein 2"/>
    <property type="match status" value="1"/>
</dbReference>
<feature type="chain" id="PRO_5027048545" description="Secreted Ly-6/uPAR domain-containing protein 2" evidence="7">
    <location>
        <begin position="36"/>
        <end position="110"/>
    </location>
</feature>
<dbReference type="InterPro" id="IPR016054">
    <property type="entry name" value="LY6_UPA_recep-like"/>
</dbReference>
<sequence length="110" mass="11820">MPAWLPGAPASLRDTMRLLLGLLLAAALSLELAQALMCHQCKDFGGCTRAFRCPRNSNYCVTIATRVPLSLIDLPMVTKSCQIGCPDVSTLGLGPHVSIVCCQYSLCNHD</sequence>
<evidence type="ECO:0000313" key="9">
    <source>
        <dbReference type="Proteomes" id="UP001652583"/>
    </source>
</evidence>
<dbReference type="PANTHER" id="PTHR16983">
    <property type="entry name" value="UPAR/LY6 DOMAIN-CONTAINING PROTEIN"/>
    <property type="match status" value="1"/>
</dbReference>
<dbReference type="Pfam" id="PF00021">
    <property type="entry name" value="UPAR_LY6"/>
    <property type="match status" value="1"/>
</dbReference>
<proteinExistence type="predicted"/>
<keyword evidence="9" id="KW-1185">Reference proteome</keyword>
<keyword evidence="3 7" id="KW-0732">Signal</keyword>
<evidence type="ECO:0000259" key="8">
    <source>
        <dbReference type="Pfam" id="PF00021"/>
    </source>
</evidence>
<dbReference type="InterPro" id="IPR045860">
    <property type="entry name" value="Snake_toxin-like_sf"/>
</dbReference>
<name>A0A6J1ZQ69_ACIJB</name>
<dbReference type="Gene3D" id="2.10.60.10">
    <property type="entry name" value="CD59"/>
    <property type="match status" value="1"/>
</dbReference>
<evidence type="ECO:0000256" key="1">
    <source>
        <dbReference type="ARBA" id="ARBA00004613"/>
    </source>
</evidence>
<keyword evidence="2" id="KW-0964">Secreted</keyword>
<dbReference type="CTD" id="432355"/>
<evidence type="ECO:0000256" key="6">
    <source>
        <dbReference type="ARBA" id="ARBA00070739"/>
    </source>
</evidence>
<dbReference type="PANTHER" id="PTHR16983:SF14">
    <property type="entry name" value="SECRETED LY-6_UPAR DOMAIN-CONTAINING PROTEIN 2"/>
    <property type="match status" value="1"/>
</dbReference>
<evidence type="ECO:0000256" key="3">
    <source>
        <dbReference type="ARBA" id="ARBA00022729"/>
    </source>
</evidence>
<feature type="domain" description="UPAR/Ly6" evidence="8">
    <location>
        <begin position="34"/>
        <end position="109"/>
    </location>
</feature>
<dbReference type="RefSeq" id="XP_026919556.1">
    <property type="nucleotide sequence ID" value="XM_027063755.2"/>
</dbReference>
<gene>
    <name evidence="10" type="primary">SLURP2</name>
</gene>
<evidence type="ECO:0000313" key="10">
    <source>
        <dbReference type="RefSeq" id="XP_026919556.1"/>
    </source>
</evidence>
<dbReference type="GO" id="GO:0005576">
    <property type="term" value="C:extracellular region"/>
    <property type="evidence" value="ECO:0007669"/>
    <property type="project" value="UniProtKB-SubCell"/>
</dbReference>
<evidence type="ECO:0000256" key="4">
    <source>
        <dbReference type="ARBA" id="ARBA00023157"/>
    </source>
</evidence>